<dbReference type="AlphaFoldDB" id="A0A1H7CT52"/>
<accession>A0A1H7CT52</accession>
<proteinExistence type="predicted"/>
<keyword evidence="1" id="KW-1133">Transmembrane helix</keyword>
<evidence type="ECO:0000256" key="1">
    <source>
        <dbReference type="SAM" id="Phobius"/>
    </source>
</evidence>
<reference evidence="3" key="1">
    <citation type="submission" date="2016-10" db="EMBL/GenBank/DDBJ databases">
        <authorList>
            <person name="Varghese N."/>
            <person name="Submissions S."/>
        </authorList>
    </citation>
    <scope>NUCLEOTIDE SEQUENCE [LARGE SCALE GENOMIC DNA]</scope>
    <source>
        <strain evidence="3">CGMCC 1.10218</strain>
    </source>
</reference>
<feature type="transmembrane region" description="Helical" evidence="1">
    <location>
        <begin position="6"/>
        <end position="33"/>
    </location>
</feature>
<dbReference type="EMBL" id="FNZA01000039">
    <property type="protein sequence ID" value="SEJ92676.1"/>
    <property type="molecule type" value="Genomic_DNA"/>
</dbReference>
<name>A0A1H7CT52_9DEIO</name>
<keyword evidence="1" id="KW-0812">Transmembrane</keyword>
<gene>
    <name evidence="2" type="ORF">SAMN04488058_1399</name>
</gene>
<keyword evidence="3" id="KW-1185">Reference proteome</keyword>
<feature type="transmembrane region" description="Helical" evidence="1">
    <location>
        <begin position="167"/>
        <end position="194"/>
    </location>
</feature>
<evidence type="ECO:0000313" key="2">
    <source>
        <dbReference type="EMBL" id="SEJ92676.1"/>
    </source>
</evidence>
<dbReference type="Proteomes" id="UP000199223">
    <property type="component" value="Unassembled WGS sequence"/>
</dbReference>
<evidence type="ECO:0008006" key="4">
    <source>
        <dbReference type="Google" id="ProtNLM"/>
    </source>
</evidence>
<dbReference type="RefSeq" id="WP_177183296.1">
    <property type="nucleotide sequence ID" value="NZ_FNZA01000039.1"/>
</dbReference>
<dbReference type="STRING" id="856736.SAMN04488058_1399"/>
<sequence length="200" mass="21858">MAATLFTLLFALPLLLLGGLFCWLGAMGLWGYLFGGRRDDPYRWPEVPATVIDHHAEPRYRGNRLKVTRGVHTERVRLTVTVRLSDGNQAQLTPEALADLPVAQPPQMDFGRFMREVDALALAQARERLPVGSTVMVRADPARRSRQDQQGRWVSASDPRVSGSRPLALFTMLALLGMGAGLLLLGSALLGTAFSAVGRP</sequence>
<evidence type="ECO:0000313" key="3">
    <source>
        <dbReference type="Proteomes" id="UP000199223"/>
    </source>
</evidence>
<organism evidence="2 3">
    <name type="scientific">Deinococcus reticulitermitis</name>
    <dbReference type="NCBI Taxonomy" id="856736"/>
    <lineage>
        <taxon>Bacteria</taxon>
        <taxon>Thermotogati</taxon>
        <taxon>Deinococcota</taxon>
        <taxon>Deinococci</taxon>
        <taxon>Deinococcales</taxon>
        <taxon>Deinococcaceae</taxon>
        <taxon>Deinococcus</taxon>
    </lineage>
</organism>
<protein>
    <recommendedName>
        <fullName evidence="4">DUF3592 domain-containing protein</fullName>
    </recommendedName>
</protein>
<keyword evidence="1" id="KW-0472">Membrane</keyword>